<dbReference type="InterPro" id="IPR037069">
    <property type="entry name" value="AcylCoA_DH/ox_N_sf"/>
</dbReference>
<evidence type="ECO:0000256" key="7">
    <source>
        <dbReference type="ARBA" id="ARBA00058683"/>
    </source>
</evidence>
<name>A0AB33VIL1_RALSU</name>
<dbReference type="SUPFAM" id="SSF56645">
    <property type="entry name" value="Acyl-CoA dehydrogenase NM domain-like"/>
    <property type="match status" value="1"/>
</dbReference>
<feature type="compositionally biased region" description="Basic residues" evidence="10">
    <location>
        <begin position="197"/>
        <end position="211"/>
    </location>
</feature>
<organism evidence="15 16">
    <name type="scientific">Ralstonia solanacearum (strain UW551)</name>
    <dbReference type="NCBI Taxonomy" id="342110"/>
    <lineage>
        <taxon>Bacteria</taxon>
        <taxon>Pseudomonadati</taxon>
        <taxon>Pseudomonadota</taxon>
        <taxon>Betaproteobacteria</taxon>
        <taxon>Burkholderiales</taxon>
        <taxon>Burkholderiaceae</taxon>
        <taxon>Ralstonia</taxon>
        <taxon>Ralstonia solanacearum species complex</taxon>
    </lineage>
</organism>
<dbReference type="Pfam" id="PF02771">
    <property type="entry name" value="Acyl-CoA_dh_N"/>
    <property type="match status" value="1"/>
</dbReference>
<evidence type="ECO:0000259" key="12">
    <source>
        <dbReference type="Pfam" id="PF02770"/>
    </source>
</evidence>
<dbReference type="Pfam" id="PF02770">
    <property type="entry name" value="Acyl-CoA_dh_M"/>
    <property type="match status" value="1"/>
</dbReference>
<dbReference type="Pfam" id="PF12806">
    <property type="entry name" value="Acyl-CoA_dh_C"/>
    <property type="match status" value="1"/>
</dbReference>
<keyword evidence="4" id="KW-0274">FAD</keyword>
<dbReference type="GO" id="GO:0016627">
    <property type="term" value="F:oxidoreductase activity, acting on the CH-CH group of donors"/>
    <property type="evidence" value="ECO:0007669"/>
    <property type="project" value="InterPro"/>
</dbReference>
<evidence type="ECO:0000313" key="15">
    <source>
        <dbReference type="EMBL" id="EAP74620.1"/>
    </source>
</evidence>
<comment type="similarity">
    <text evidence="2">Belongs to the acyl-CoA dehydrogenase family.</text>
</comment>
<dbReference type="SUPFAM" id="SSF47203">
    <property type="entry name" value="Acyl-CoA dehydrogenase C-terminal domain-like"/>
    <property type="match status" value="1"/>
</dbReference>
<evidence type="ECO:0000256" key="6">
    <source>
        <dbReference type="ARBA" id="ARBA00051388"/>
    </source>
</evidence>
<keyword evidence="3" id="KW-0285">Flavoprotein</keyword>
<feature type="compositionally biased region" description="Basic and acidic residues" evidence="10">
    <location>
        <begin position="100"/>
        <end position="122"/>
    </location>
</feature>
<evidence type="ECO:0000256" key="4">
    <source>
        <dbReference type="ARBA" id="ARBA00022827"/>
    </source>
</evidence>
<feature type="compositionally biased region" description="Basic and acidic residues" evidence="10">
    <location>
        <begin position="212"/>
        <end position="228"/>
    </location>
</feature>
<sequence length="915" mass="99659">MRRRGPRAGGRRRLRRRRAGRRADRRRGQGAGGRCAPVRRRPGREHRRASPGPGERQRQLQPHPGARHRLRQEHPAARGRQAGRGPAVRHHQGRWPRHLRAPDLRRQRDRHGAVGRQGEGDHRARHRVRRRSRHRRFRRDRNADARRRRRRLAIRLARSDQERPSRADCRQDHRVGWPRRGLGRELHQGTDAAGRQAGRRAGRLARRRGRRLRAERLPGRPDRQDRRAAAVHRRRHLGRDPALGRHEGFQGDRGDQQGSGGADLQRGRLRPGGRPEHRGAGAGGRTGLIAERGATAPPCRTAEAVSDPFGNGFFIEGLERDMTYQAPVKDMLFVMNELAGLDNVARLPGFEEATADTAQAVLEESARFTGEVIAPLNVEGDRNPSSWKDGTVTASAGFKEAFLQFGQGGWQGVQHPVEYGGQGLPKLIATACIEMLNAANLSFALCPLLTDGAIEALLTAGSEAQKQRFVPRLISGEWTGTMNLTEPQAGSDLALVRTRAEPVGDGTFKIFGTKIFITWGEHDMADNIVHLVLARTPGAPEGVKGISLFVVPKFLVNDDGSLGARNDVHCVSIEHKLGIKASPTAVLQFGDHGGAIGTLVGEENRGLEYMFIMMNAARYAVGMQGIGVSERAYQKAVAYARERVQSRPVDGSAAKAVPIIHHPDVKRMLLTMRAMTEGARALAYVAAAACDAGHHAGDDAARKQNEALYEFLVPVVKGWSTEMSIDVTSLGVQVHGGMGFIEETGAAQYYRDARILPIYEGTTAIQANDLVGRKTVRDGGAVALGICAEIAKVEAQLAAKGGAHCDAMRARLAAGREAMDAVVRFVVAQTKAQPNAVFAGSVPYLRLCGIVLSGWQMARALLAAIDREGDDPNFYGAKIATARVFADVLLTQAPGIAQSILAGGETIGALPEGLF</sequence>
<evidence type="ECO:0000256" key="9">
    <source>
        <dbReference type="ARBA" id="ARBA00069043"/>
    </source>
</evidence>
<dbReference type="InterPro" id="IPR052166">
    <property type="entry name" value="Diverse_Acyl-CoA_DH"/>
</dbReference>
<evidence type="ECO:0000256" key="10">
    <source>
        <dbReference type="SAM" id="MobiDB-lite"/>
    </source>
</evidence>
<dbReference type="GO" id="GO:0050660">
    <property type="term" value="F:flavin adenine dinucleotide binding"/>
    <property type="evidence" value="ECO:0007669"/>
    <property type="project" value="InterPro"/>
</dbReference>
<dbReference type="Gene3D" id="1.10.540.10">
    <property type="entry name" value="Acyl-CoA dehydrogenase/oxidase, N-terminal domain"/>
    <property type="match status" value="1"/>
</dbReference>
<comment type="function">
    <text evidence="7">Involved in the assimilation of dimethylsulphoniopropionate (DMSP), an important compound in the fixation of carbon in marine phytoplankton, by mediating the conversion of 3-(methylthio)propanoyl-CoA (MMPA-CoA) to 3-(methylthio)acryloyl-CoA (MTA-CoA).</text>
</comment>
<dbReference type="InterPro" id="IPR046373">
    <property type="entry name" value="Acyl-CoA_Oxase/DH_mid-dom_sf"/>
</dbReference>
<evidence type="ECO:0000256" key="3">
    <source>
        <dbReference type="ARBA" id="ARBA00022630"/>
    </source>
</evidence>
<feature type="region of interest" description="Disordered" evidence="10">
    <location>
        <begin position="1"/>
        <end position="288"/>
    </location>
</feature>
<reference evidence="15 16" key="1">
    <citation type="journal article" date="2006" name="Mol. Plant Microbe Interact.">
        <title>Identification of open reading frames unique to a select agent: Ralstonia solanacearum race 3 biovar 2.</title>
        <authorList>
            <person name="Gabriel D.W."/>
            <person name="Allen C."/>
            <person name="Schell M."/>
            <person name="Denny T.P."/>
            <person name="Greenberg J.T."/>
            <person name="Duan Y.P."/>
            <person name="Flores-Cruz Z."/>
            <person name="Huang Q."/>
            <person name="Clifford J.M."/>
            <person name="Presting G."/>
            <person name="Gonzalez E.T."/>
            <person name="Reddy J."/>
            <person name="Elphinstone J."/>
            <person name="Swanson J."/>
            <person name="Yao J."/>
            <person name="Mulholland V."/>
            <person name="Liu L."/>
            <person name="Farmerie W."/>
            <person name="Patnaikuni M."/>
            <person name="Balogh B."/>
            <person name="Norman D."/>
            <person name="Alvarez A."/>
            <person name="Castillo J.A."/>
            <person name="Jones J."/>
            <person name="Saddler G."/>
            <person name="Walunas T."/>
            <person name="Zhukov A."/>
            <person name="Mikhailova N."/>
        </authorList>
    </citation>
    <scope>NUCLEOTIDE SEQUENCE [LARGE SCALE GENOMIC DNA]</scope>
    <source>
        <strain evidence="15 16">UW551</strain>
    </source>
</reference>
<dbReference type="PANTHER" id="PTHR42803">
    <property type="entry name" value="ACYL-COA DEHYDROGENASE"/>
    <property type="match status" value="1"/>
</dbReference>
<dbReference type="FunFam" id="2.40.110.10:FF:000031">
    <property type="entry name" value="Acyl-CoA dehydrogenase, putative"/>
    <property type="match status" value="1"/>
</dbReference>
<comment type="cofactor">
    <cofactor evidence="1">
        <name>FAD</name>
        <dbReference type="ChEBI" id="CHEBI:57692"/>
    </cofactor>
</comment>
<dbReference type="InterPro" id="IPR009100">
    <property type="entry name" value="AcylCoA_DH/oxidase_NM_dom_sf"/>
</dbReference>
<feature type="domain" description="Acyl-CoA dehydrogenase/oxidase N-terminal" evidence="13">
    <location>
        <begin position="359"/>
        <end position="477"/>
    </location>
</feature>
<feature type="compositionally biased region" description="Basic residues" evidence="10">
    <location>
        <begin position="123"/>
        <end position="139"/>
    </location>
</feature>
<dbReference type="InterPro" id="IPR013786">
    <property type="entry name" value="AcylCoA_DH/ox_N"/>
</dbReference>
<proteinExistence type="inferred from homology"/>
<dbReference type="InterPro" id="IPR009075">
    <property type="entry name" value="AcylCo_DH/oxidase_C"/>
</dbReference>
<dbReference type="AlphaFoldDB" id="A0AB33VIL1"/>
<dbReference type="EC" id="1.3.99.41" evidence="8"/>
<dbReference type="EMBL" id="AAKL01000002">
    <property type="protein sequence ID" value="EAP74620.1"/>
    <property type="molecule type" value="Genomic_DNA"/>
</dbReference>
<dbReference type="Proteomes" id="UP000005933">
    <property type="component" value="Unassembled WGS sequence"/>
</dbReference>
<evidence type="ECO:0000256" key="2">
    <source>
        <dbReference type="ARBA" id="ARBA00009347"/>
    </source>
</evidence>
<dbReference type="InterPro" id="IPR036250">
    <property type="entry name" value="AcylCo_DH-like_C"/>
</dbReference>
<evidence type="ECO:0000256" key="5">
    <source>
        <dbReference type="ARBA" id="ARBA00023002"/>
    </source>
</evidence>
<dbReference type="InterPro" id="IPR006091">
    <property type="entry name" value="Acyl-CoA_Oxase/DH_mid-dom"/>
</dbReference>
<gene>
    <name evidence="15" type="ORF">RRSL_04476</name>
</gene>
<accession>A0AB33VIL1</accession>
<evidence type="ECO:0000259" key="13">
    <source>
        <dbReference type="Pfam" id="PF02771"/>
    </source>
</evidence>
<dbReference type="Pfam" id="PF00441">
    <property type="entry name" value="Acyl-CoA_dh_1"/>
    <property type="match status" value="1"/>
</dbReference>
<feature type="domain" description="Acetyl-CoA dehydrogenase-like C-terminal" evidence="14">
    <location>
        <begin position="790"/>
        <end position="910"/>
    </location>
</feature>
<dbReference type="PANTHER" id="PTHR42803:SF1">
    <property type="entry name" value="BROAD-SPECIFICITY LINEAR ACYL-COA DEHYDROGENASE FADE5"/>
    <property type="match status" value="1"/>
</dbReference>
<feature type="compositionally biased region" description="Basic residues" evidence="10">
    <location>
        <begin position="1"/>
        <end position="25"/>
    </location>
</feature>
<feature type="compositionally biased region" description="Basic residues" evidence="10">
    <location>
        <begin position="37"/>
        <end position="49"/>
    </location>
</feature>
<evidence type="ECO:0000256" key="1">
    <source>
        <dbReference type="ARBA" id="ARBA00001974"/>
    </source>
</evidence>
<comment type="caution">
    <text evidence="15">The sequence shown here is derived from an EMBL/GenBank/DDBJ whole genome shotgun (WGS) entry which is preliminary data.</text>
</comment>
<evidence type="ECO:0000259" key="14">
    <source>
        <dbReference type="Pfam" id="PF12806"/>
    </source>
</evidence>
<comment type="catalytic activity">
    <reaction evidence="6">
        <text>3-(methylsulfanyl)propanoyl-CoA + oxidized [electron-transfer flavoprotein] + H(+) = 3-(methylsulfanyl)acryloyl-CoA + reduced [electron-transfer flavoprotein]</text>
        <dbReference type="Rhea" id="RHEA:52612"/>
        <dbReference type="Rhea" id="RHEA-COMP:10685"/>
        <dbReference type="Rhea" id="RHEA-COMP:10686"/>
        <dbReference type="ChEBI" id="CHEBI:15378"/>
        <dbReference type="ChEBI" id="CHEBI:57692"/>
        <dbReference type="ChEBI" id="CHEBI:58307"/>
        <dbReference type="ChEBI" id="CHEBI:82815"/>
        <dbReference type="ChEBI" id="CHEBI:84994"/>
        <dbReference type="EC" id="1.3.99.41"/>
    </reaction>
    <physiologicalReaction direction="left-to-right" evidence="6">
        <dbReference type="Rhea" id="RHEA:52613"/>
    </physiologicalReaction>
</comment>
<feature type="compositionally biased region" description="Basic and acidic residues" evidence="10">
    <location>
        <begin position="157"/>
        <end position="175"/>
    </location>
</feature>
<feature type="domain" description="Acyl-CoA dehydrogenase/oxidase C-terminal" evidence="11">
    <location>
        <begin position="604"/>
        <end position="770"/>
    </location>
</feature>
<keyword evidence="5 15" id="KW-0560">Oxidoreductase</keyword>
<evidence type="ECO:0000256" key="8">
    <source>
        <dbReference type="ARBA" id="ARBA00066694"/>
    </source>
</evidence>
<dbReference type="Gene3D" id="2.40.110.10">
    <property type="entry name" value="Butyryl-CoA Dehydrogenase, subunit A, domain 2"/>
    <property type="match status" value="1"/>
</dbReference>
<dbReference type="Gene3D" id="1.20.140.10">
    <property type="entry name" value="Butyryl-CoA Dehydrogenase, subunit A, domain 3"/>
    <property type="match status" value="1"/>
</dbReference>
<feature type="domain" description="Acyl-CoA oxidase/dehydrogenase middle" evidence="12">
    <location>
        <begin position="482"/>
        <end position="591"/>
    </location>
</feature>
<protein>
    <recommendedName>
        <fullName evidence="9">3-methylmercaptopropionyl-CoA dehydrogenase</fullName>
        <ecNumber evidence="8">1.3.99.41</ecNumber>
    </recommendedName>
</protein>
<evidence type="ECO:0000313" key="16">
    <source>
        <dbReference type="Proteomes" id="UP000005933"/>
    </source>
</evidence>
<feature type="compositionally biased region" description="Basic and acidic residues" evidence="10">
    <location>
        <begin position="238"/>
        <end position="255"/>
    </location>
</feature>
<evidence type="ECO:0000259" key="11">
    <source>
        <dbReference type="Pfam" id="PF00441"/>
    </source>
</evidence>
<dbReference type="InterPro" id="IPR025878">
    <property type="entry name" value="Acyl-CoA_dh-like_C_dom"/>
</dbReference>
<feature type="compositionally biased region" description="Basic residues" evidence="10">
    <location>
        <begin position="87"/>
        <end position="99"/>
    </location>
</feature>